<reference evidence="12 13" key="1">
    <citation type="submission" date="2023-04" db="EMBL/GenBank/DDBJ databases">
        <title>Genome of Basidiobolus ranarum AG-B5.</title>
        <authorList>
            <person name="Stajich J.E."/>
            <person name="Carter-House D."/>
            <person name="Gryganskyi A."/>
        </authorList>
    </citation>
    <scope>NUCLEOTIDE SEQUENCE [LARGE SCALE GENOMIC DNA]</scope>
    <source>
        <strain evidence="12 13">AG-B5</strain>
    </source>
</reference>
<evidence type="ECO:0000256" key="3">
    <source>
        <dbReference type="ARBA" id="ARBA00022443"/>
    </source>
</evidence>
<feature type="domain" description="SH3" evidence="11">
    <location>
        <begin position="176"/>
        <end position="235"/>
    </location>
</feature>
<proteinExistence type="inferred from homology"/>
<keyword evidence="8 10" id="KW-0472">Membrane</keyword>
<dbReference type="SUPFAM" id="SSF50044">
    <property type="entry name" value="SH3-domain"/>
    <property type="match status" value="1"/>
</dbReference>
<dbReference type="InterPro" id="IPR001452">
    <property type="entry name" value="SH3_domain"/>
</dbReference>
<organism evidence="12 13">
    <name type="scientific">Basidiobolus ranarum</name>
    <dbReference type="NCBI Taxonomy" id="34480"/>
    <lineage>
        <taxon>Eukaryota</taxon>
        <taxon>Fungi</taxon>
        <taxon>Fungi incertae sedis</taxon>
        <taxon>Zoopagomycota</taxon>
        <taxon>Entomophthoromycotina</taxon>
        <taxon>Basidiobolomycetes</taxon>
        <taxon>Basidiobolales</taxon>
        <taxon>Basidiobolaceae</taxon>
        <taxon>Basidiobolus</taxon>
    </lineage>
</organism>
<dbReference type="SMART" id="SM00326">
    <property type="entry name" value="SH3"/>
    <property type="match status" value="1"/>
</dbReference>
<feature type="transmembrane region" description="Helical" evidence="10">
    <location>
        <begin position="12"/>
        <end position="34"/>
    </location>
</feature>
<keyword evidence="5 10" id="KW-0812">Transmembrane</keyword>
<keyword evidence="7" id="KW-0346">Stress response</keyword>
<evidence type="ECO:0000313" key="13">
    <source>
        <dbReference type="Proteomes" id="UP001479436"/>
    </source>
</evidence>
<feature type="transmembrane region" description="Helical" evidence="10">
    <location>
        <begin position="40"/>
        <end position="62"/>
    </location>
</feature>
<accession>A0ABR2WTY1</accession>
<evidence type="ECO:0000256" key="10">
    <source>
        <dbReference type="SAM" id="Phobius"/>
    </source>
</evidence>
<dbReference type="Gene3D" id="2.30.30.40">
    <property type="entry name" value="SH3 Domains"/>
    <property type="match status" value="1"/>
</dbReference>
<dbReference type="Proteomes" id="UP001479436">
    <property type="component" value="Unassembled WGS sequence"/>
</dbReference>
<dbReference type="EMBL" id="JASJQH010000332">
    <property type="protein sequence ID" value="KAK9764989.1"/>
    <property type="molecule type" value="Genomic_DNA"/>
</dbReference>
<dbReference type="Pfam" id="PF00018">
    <property type="entry name" value="SH3_1"/>
    <property type="match status" value="1"/>
</dbReference>
<keyword evidence="3 9" id="KW-0728">SH3 domain</keyword>
<protein>
    <submittedName>
        <fullName evidence="12">Transmembrane osmosensor</fullName>
    </submittedName>
</protein>
<evidence type="ECO:0000256" key="8">
    <source>
        <dbReference type="ARBA" id="ARBA00023136"/>
    </source>
</evidence>
<evidence type="ECO:0000256" key="2">
    <source>
        <dbReference type="ARBA" id="ARBA00009739"/>
    </source>
</evidence>
<feature type="transmembrane region" description="Helical" evidence="10">
    <location>
        <begin position="96"/>
        <end position="120"/>
    </location>
</feature>
<comment type="subcellular location">
    <subcellularLocation>
        <location evidence="1">Cell membrane</location>
        <topology evidence="1">Multi-pass membrane protein</topology>
    </subcellularLocation>
</comment>
<name>A0ABR2WTY1_9FUNG</name>
<evidence type="ECO:0000256" key="7">
    <source>
        <dbReference type="ARBA" id="ARBA00023016"/>
    </source>
</evidence>
<evidence type="ECO:0000259" key="11">
    <source>
        <dbReference type="PROSITE" id="PS50002"/>
    </source>
</evidence>
<keyword evidence="4" id="KW-1003">Cell membrane</keyword>
<feature type="transmembrane region" description="Helical" evidence="10">
    <location>
        <begin position="69"/>
        <end position="90"/>
    </location>
</feature>
<dbReference type="CDD" id="cd11855">
    <property type="entry name" value="SH3_Sho1p"/>
    <property type="match status" value="1"/>
</dbReference>
<gene>
    <name evidence="12" type="primary">SHO1_2</name>
    <name evidence="12" type="ORF">K7432_007036</name>
</gene>
<dbReference type="PROSITE" id="PS50002">
    <property type="entry name" value="SH3"/>
    <property type="match status" value="1"/>
</dbReference>
<dbReference type="PRINTS" id="PR00452">
    <property type="entry name" value="SH3DOMAIN"/>
</dbReference>
<evidence type="ECO:0000256" key="1">
    <source>
        <dbReference type="ARBA" id="ARBA00004651"/>
    </source>
</evidence>
<keyword evidence="13" id="KW-1185">Reference proteome</keyword>
<evidence type="ECO:0000313" key="12">
    <source>
        <dbReference type="EMBL" id="KAK9764989.1"/>
    </source>
</evidence>
<sequence>MTFNIRELTTSLFYLLTVFLATFAWIILFVAAIVAGDLGFTWFVVMYLFVLKVILVTAIITASVHHHRLALLVFLTIGIVLCIIDINAFVYSTASVFQALTAGFILSVIALILWAIAMGVEEETYIHRTLHSYRLGGPVRDIESGVRVAPPMSQNNVAPPQVASHGDYPPLTNNAQYSFRAQALYPYQANPNDPQELSFEEGEVIDVVQPEGKWWQGRRSDGTVGVIPSNFFQLL</sequence>
<dbReference type="InterPro" id="IPR035522">
    <property type="entry name" value="Sho1_SH3"/>
</dbReference>
<comment type="similarity">
    <text evidence="2">Belongs to the SHO1 family.</text>
</comment>
<dbReference type="InterPro" id="IPR036028">
    <property type="entry name" value="SH3-like_dom_sf"/>
</dbReference>
<evidence type="ECO:0000256" key="5">
    <source>
        <dbReference type="ARBA" id="ARBA00022692"/>
    </source>
</evidence>
<evidence type="ECO:0000256" key="6">
    <source>
        <dbReference type="ARBA" id="ARBA00022989"/>
    </source>
</evidence>
<evidence type="ECO:0000256" key="9">
    <source>
        <dbReference type="PROSITE-ProRule" id="PRU00192"/>
    </source>
</evidence>
<dbReference type="PANTHER" id="PTHR15735">
    <property type="entry name" value="FCH AND DOUBLE SH3 DOMAINS PROTEIN"/>
    <property type="match status" value="1"/>
</dbReference>
<keyword evidence="6 10" id="KW-1133">Transmembrane helix</keyword>
<dbReference type="PANTHER" id="PTHR15735:SF20">
    <property type="entry name" value="HIGH OSMOLARITY SIGNALING PROTEIN SHO1"/>
    <property type="match status" value="1"/>
</dbReference>
<evidence type="ECO:0000256" key="4">
    <source>
        <dbReference type="ARBA" id="ARBA00022475"/>
    </source>
</evidence>
<comment type="caution">
    <text evidence="12">The sequence shown here is derived from an EMBL/GenBank/DDBJ whole genome shotgun (WGS) entry which is preliminary data.</text>
</comment>